<gene>
    <name evidence="1" type="ORF">DHETER_LOCUS12916</name>
</gene>
<comment type="caution">
    <text evidence="1">The sequence shown here is derived from an EMBL/GenBank/DDBJ whole genome shotgun (WGS) entry which is preliminary data.</text>
</comment>
<accession>A0ACA9PU21</accession>
<organism evidence="1 2">
    <name type="scientific">Dentiscutata heterogama</name>
    <dbReference type="NCBI Taxonomy" id="1316150"/>
    <lineage>
        <taxon>Eukaryota</taxon>
        <taxon>Fungi</taxon>
        <taxon>Fungi incertae sedis</taxon>
        <taxon>Mucoromycota</taxon>
        <taxon>Glomeromycotina</taxon>
        <taxon>Glomeromycetes</taxon>
        <taxon>Diversisporales</taxon>
        <taxon>Gigasporaceae</taxon>
        <taxon>Dentiscutata</taxon>
    </lineage>
</organism>
<reference evidence="1" key="1">
    <citation type="submission" date="2021-06" db="EMBL/GenBank/DDBJ databases">
        <authorList>
            <person name="Kallberg Y."/>
            <person name="Tangrot J."/>
            <person name="Rosling A."/>
        </authorList>
    </citation>
    <scope>NUCLEOTIDE SEQUENCE</scope>
    <source>
        <strain evidence="1">IL203A</strain>
    </source>
</reference>
<evidence type="ECO:0000313" key="2">
    <source>
        <dbReference type="Proteomes" id="UP000789702"/>
    </source>
</evidence>
<sequence>IKEPREKTIIDAEDQHQAFATSDPTLEAIRFGEWEIEPWCASSYEMEYIANSLVYVCEFCLKYMRSEFIADRHKMKCPVRHPPGDEIYRDGPISIFEVDGRKNKIYCQNLCLFAKMFIAHKTLFFDVEPFLFYVMTEANDTGCHFVGYFSKVCSIIVNPWNIEELANSIHEAVTMPDHLRKSNHQKLYSYVTKYTAAYWGTSFVSELLRVSKEFNSYMIIPRLKINQVVEAAKASKKKRIILLDYDGTLTSTHKLAEYANPSSHIVSILKTLQSKPNTYVYILSGRGRTHLDQWFESTGIGLSSEHGCFYKHPKSLQGKVDPISNSLSEGRFIKEESDEWYRL</sequence>
<feature type="non-terminal residue" evidence="1">
    <location>
        <position position="1"/>
    </location>
</feature>
<name>A0ACA9PU21_9GLOM</name>
<feature type="non-terminal residue" evidence="1">
    <location>
        <position position="343"/>
    </location>
</feature>
<dbReference type="EMBL" id="CAJVPU010033479">
    <property type="protein sequence ID" value="CAG8722531.1"/>
    <property type="molecule type" value="Genomic_DNA"/>
</dbReference>
<proteinExistence type="predicted"/>
<keyword evidence="2" id="KW-1185">Reference proteome</keyword>
<evidence type="ECO:0000313" key="1">
    <source>
        <dbReference type="EMBL" id="CAG8722531.1"/>
    </source>
</evidence>
<dbReference type="Proteomes" id="UP000789702">
    <property type="component" value="Unassembled WGS sequence"/>
</dbReference>
<protein>
    <submittedName>
        <fullName evidence="1">7619_t:CDS:1</fullName>
    </submittedName>
</protein>